<protein>
    <submittedName>
        <fullName evidence="1">Uncharacterized protein</fullName>
    </submittedName>
</protein>
<proteinExistence type="predicted"/>
<gene>
    <name evidence="1" type="ORF">B7P43_G11518</name>
</gene>
<name>A0A2J7RGV0_9NEOP</name>
<reference evidence="1 2" key="1">
    <citation type="submission" date="2017-12" db="EMBL/GenBank/DDBJ databases">
        <title>Hemimetabolous genomes reveal molecular basis of termite eusociality.</title>
        <authorList>
            <person name="Harrison M.C."/>
            <person name="Jongepier E."/>
            <person name="Robertson H.M."/>
            <person name="Arning N."/>
            <person name="Bitard-Feildel T."/>
            <person name="Chao H."/>
            <person name="Childers C.P."/>
            <person name="Dinh H."/>
            <person name="Doddapaneni H."/>
            <person name="Dugan S."/>
            <person name="Gowin J."/>
            <person name="Greiner C."/>
            <person name="Han Y."/>
            <person name="Hu H."/>
            <person name="Hughes D.S.T."/>
            <person name="Huylmans A.-K."/>
            <person name="Kemena C."/>
            <person name="Kremer L.P.M."/>
            <person name="Lee S.L."/>
            <person name="Lopez-Ezquerra A."/>
            <person name="Mallet L."/>
            <person name="Monroy-Kuhn J.M."/>
            <person name="Moser A."/>
            <person name="Murali S.C."/>
            <person name="Muzny D.M."/>
            <person name="Otani S."/>
            <person name="Piulachs M.-D."/>
            <person name="Poelchau M."/>
            <person name="Qu J."/>
            <person name="Schaub F."/>
            <person name="Wada-Katsumata A."/>
            <person name="Worley K.C."/>
            <person name="Xie Q."/>
            <person name="Ylla G."/>
            <person name="Poulsen M."/>
            <person name="Gibbs R.A."/>
            <person name="Schal C."/>
            <person name="Richards S."/>
            <person name="Belles X."/>
            <person name="Korb J."/>
            <person name="Bornberg-Bauer E."/>
        </authorList>
    </citation>
    <scope>NUCLEOTIDE SEQUENCE [LARGE SCALE GENOMIC DNA]</scope>
    <source>
        <tissue evidence="1">Whole body</tissue>
    </source>
</reference>
<dbReference type="Proteomes" id="UP000235965">
    <property type="component" value="Unassembled WGS sequence"/>
</dbReference>
<keyword evidence="2" id="KW-1185">Reference proteome</keyword>
<evidence type="ECO:0000313" key="1">
    <source>
        <dbReference type="EMBL" id="PNF40050.1"/>
    </source>
</evidence>
<organism evidence="1 2">
    <name type="scientific">Cryptotermes secundus</name>
    <dbReference type="NCBI Taxonomy" id="105785"/>
    <lineage>
        <taxon>Eukaryota</taxon>
        <taxon>Metazoa</taxon>
        <taxon>Ecdysozoa</taxon>
        <taxon>Arthropoda</taxon>
        <taxon>Hexapoda</taxon>
        <taxon>Insecta</taxon>
        <taxon>Pterygota</taxon>
        <taxon>Neoptera</taxon>
        <taxon>Polyneoptera</taxon>
        <taxon>Dictyoptera</taxon>
        <taxon>Blattodea</taxon>
        <taxon>Blattoidea</taxon>
        <taxon>Termitoidae</taxon>
        <taxon>Kalotermitidae</taxon>
        <taxon>Cryptotermitinae</taxon>
        <taxon>Cryptotermes</taxon>
    </lineage>
</organism>
<dbReference type="AlphaFoldDB" id="A0A2J7RGV0"/>
<accession>A0A2J7RGV0</accession>
<comment type="caution">
    <text evidence="1">The sequence shown here is derived from an EMBL/GenBank/DDBJ whole genome shotgun (WGS) entry which is preliminary data.</text>
</comment>
<dbReference type="EMBL" id="NEVH01003751">
    <property type="protein sequence ID" value="PNF40050.1"/>
    <property type="molecule type" value="Genomic_DNA"/>
</dbReference>
<sequence length="49" mass="5524">MLLFFNIISLYIEALVPSFHKPLKTSSIKFFGPPLEPGVFTRHGLPHNA</sequence>
<evidence type="ECO:0000313" key="2">
    <source>
        <dbReference type="Proteomes" id="UP000235965"/>
    </source>
</evidence>
<dbReference type="InParanoid" id="A0A2J7RGV0"/>